<organism evidence="1 2">
    <name type="scientific">Tistrella mobilis (strain KA081020-065)</name>
    <dbReference type="NCBI Taxonomy" id="1110502"/>
    <lineage>
        <taxon>Bacteria</taxon>
        <taxon>Pseudomonadati</taxon>
        <taxon>Pseudomonadota</taxon>
        <taxon>Alphaproteobacteria</taxon>
        <taxon>Geminicoccales</taxon>
        <taxon>Geminicoccaceae</taxon>
        <taxon>Tistrella</taxon>
    </lineage>
</organism>
<accession>I3TN98</accession>
<evidence type="ECO:0000313" key="2">
    <source>
        <dbReference type="Proteomes" id="UP000005258"/>
    </source>
</evidence>
<dbReference type="RefSeq" id="WP_014745913.1">
    <property type="nucleotide sequence ID" value="NC_017956.1"/>
</dbReference>
<dbReference type="EMBL" id="CP003236">
    <property type="protein sequence ID" value="AFK54236.1"/>
    <property type="molecule type" value="Genomic_DNA"/>
</dbReference>
<dbReference type="HOGENOM" id="CLU_2686675_0_0_5"/>
<evidence type="ECO:0000313" key="1">
    <source>
        <dbReference type="EMBL" id="AFK54236.1"/>
    </source>
</evidence>
<dbReference type="STRING" id="1110502.TMO_2398"/>
<protein>
    <submittedName>
        <fullName evidence="1">Uncharacterized protein</fullName>
    </submittedName>
</protein>
<dbReference type="Proteomes" id="UP000005258">
    <property type="component" value="Chromosome"/>
</dbReference>
<dbReference type="KEGG" id="tmo:TMO_2398"/>
<dbReference type="AlphaFoldDB" id="I3TN98"/>
<proteinExistence type="predicted"/>
<reference evidence="1 2" key="1">
    <citation type="journal article" date="2012" name="J. Am. Chem. Soc.">
        <title>Bacterial biosynthesis and maturation of the didemnin anti-cancer agents.</title>
        <authorList>
            <person name="Xu Y."/>
            <person name="Kersten R.D."/>
            <person name="Nam S.J."/>
            <person name="Lu L."/>
            <person name="Al-Suwailem A.M."/>
            <person name="Zheng H."/>
            <person name="Fenical W."/>
            <person name="Dorrestein P.C."/>
            <person name="Moore B.S."/>
            <person name="Qian P.Y."/>
        </authorList>
    </citation>
    <scope>NUCLEOTIDE SEQUENCE [LARGE SCALE GENOMIC DNA]</scope>
    <source>
        <strain evidence="1 2">KA081020-065</strain>
    </source>
</reference>
<keyword evidence="2" id="KW-1185">Reference proteome</keyword>
<sequence length="74" mass="8068">MSDPARLEAIEQRLAALEAARPAPEPAARVTDDAIAAAEREVLDLLIWQAGRAWMPTPLRAAVARLAYLKGYDL</sequence>
<gene>
    <name evidence="1" type="ordered locus">TMO_2398</name>
</gene>
<name>I3TN98_TISMK</name>